<evidence type="ECO:0000313" key="6">
    <source>
        <dbReference type="EMBL" id="KKM73498.1"/>
    </source>
</evidence>
<dbReference type="GO" id="GO:0016987">
    <property type="term" value="F:sigma factor activity"/>
    <property type="evidence" value="ECO:0007669"/>
    <property type="project" value="UniProtKB-KW"/>
</dbReference>
<evidence type="ECO:0000256" key="2">
    <source>
        <dbReference type="ARBA" id="ARBA00023082"/>
    </source>
</evidence>
<dbReference type="GO" id="GO:0003677">
    <property type="term" value="F:DNA binding"/>
    <property type="evidence" value="ECO:0007669"/>
    <property type="project" value="UniProtKB-KW"/>
</dbReference>
<keyword evidence="4" id="KW-0804">Transcription</keyword>
<reference evidence="6" key="1">
    <citation type="journal article" date="2015" name="Nature">
        <title>Complex archaea that bridge the gap between prokaryotes and eukaryotes.</title>
        <authorList>
            <person name="Spang A."/>
            <person name="Saw J.H."/>
            <person name="Jorgensen S.L."/>
            <person name="Zaremba-Niedzwiedzka K."/>
            <person name="Martijn J."/>
            <person name="Lind A.E."/>
            <person name="van Eijk R."/>
            <person name="Schleper C."/>
            <person name="Guy L."/>
            <person name="Ettema T.J."/>
        </authorList>
    </citation>
    <scope>NUCLEOTIDE SEQUENCE</scope>
</reference>
<dbReference type="PANTHER" id="PTHR43133">
    <property type="entry name" value="RNA POLYMERASE ECF-TYPE SIGMA FACTO"/>
    <property type="match status" value="1"/>
</dbReference>
<feature type="domain" description="RNA polymerase sigma-70 region 2" evidence="5">
    <location>
        <begin position="24"/>
        <end position="92"/>
    </location>
</feature>
<keyword evidence="2" id="KW-0731">Sigma factor</keyword>
<dbReference type="InterPro" id="IPR013325">
    <property type="entry name" value="RNA_pol_sigma_r2"/>
</dbReference>
<gene>
    <name evidence="6" type="ORF">LCGC14_1409940</name>
</gene>
<dbReference type="GO" id="GO:0006352">
    <property type="term" value="P:DNA-templated transcription initiation"/>
    <property type="evidence" value="ECO:0007669"/>
    <property type="project" value="InterPro"/>
</dbReference>
<evidence type="ECO:0000256" key="3">
    <source>
        <dbReference type="ARBA" id="ARBA00023125"/>
    </source>
</evidence>
<organism evidence="6">
    <name type="scientific">marine sediment metagenome</name>
    <dbReference type="NCBI Taxonomy" id="412755"/>
    <lineage>
        <taxon>unclassified sequences</taxon>
        <taxon>metagenomes</taxon>
        <taxon>ecological metagenomes</taxon>
    </lineage>
</organism>
<keyword evidence="3" id="KW-0238">DNA-binding</keyword>
<protein>
    <recommendedName>
        <fullName evidence="5">RNA polymerase sigma-70 region 2 domain-containing protein</fullName>
    </recommendedName>
</protein>
<dbReference type="EMBL" id="LAZR01009294">
    <property type="protein sequence ID" value="KKM73498.1"/>
    <property type="molecule type" value="Genomic_DNA"/>
</dbReference>
<keyword evidence="1" id="KW-0805">Transcription regulation</keyword>
<dbReference type="SUPFAM" id="SSF88946">
    <property type="entry name" value="Sigma2 domain of RNA polymerase sigma factors"/>
    <property type="match status" value="1"/>
</dbReference>
<name>A0A0F9JUW6_9ZZZZ</name>
<dbReference type="InterPro" id="IPR007627">
    <property type="entry name" value="RNA_pol_sigma70_r2"/>
</dbReference>
<comment type="caution">
    <text evidence="6">The sequence shown here is derived from an EMBL/GenBank/DDBJ whole genome shotgun (WGS) entry which is preliminary data.</text>
</comment>
<evidence type="ECO:0000256" key="4">
    <source>
        <dbReference type="ARBA" id="ARBA00023163"/>
    </source>
</evidence>
<sequence length="204" mass="24603">MTNEAIARRVRKAQAGCHESFGQLIAYHEKKIRDIIGRSLRNYRKEDKEDMYQEVLLHTWRNIKSKKEAAHFTAWLIVLTKWRCAAMKRKRQQPRGYDFRQEGFEKLYDWQRISLVFFIHEENFMDIIFSRETARNIQYAISKLDEMDRDMLQSIFWSMEILKEQSKRLEICVVTCRRRRRKAMENFKQALLGMVAPEGLYVPS</sequence>
<dbReference type="PANTHER" id="PTHR43133:SF8">
    <property type="entry name" value="RNA POLYMERASE SIGMA FACTOR HI_1459-RELATED"/>
    <property type="match status" value="1"/>
</dbReference>
<accession>A0A0F9JUW6</accession>
<proteinExistence type="predicted"/>
<dbReference type="Gene3D" id="1.10.1740.10">
    <property type="match status" value="1"/>
</dbReference>
<evidence type="ECO:0000256" key="1">
    <source>
        <dbReference type="ARBA" id="ARBA00023015"/>
    </source>
</evidence>
<dbReference type="AlphaFoldDB" id="A0A0F9JUW6"/>
<dbReference type="Pfam" id="PF04542">
    <property type="entry name" value="Sigma70_r2"/>
    <property type="match status" value="1"/>
</dbReference>
<evidence type="ECO:0000259" key="5">
    <source>
        <dbReference type="Pfam" id="PF04542"/>
    </source>
</evidence>
<dbReference type="InterPro" id="IPR039425">
    <property type="entry name" value="RNA_pol_sigma-70-like"/>
</dbReference>